<feature type="region of interest" description="Disordered" evidence="4">
    <location>
        <begin position="1"/>
        <end position="59"/>
    </location>
</feature>
<evidence type="ECO:0000313" key="6">
    <source>
        <dbReference type="EMBL" id="AUD57823.1"/>
    </source>
</evidence>
<dbReference type="PRINTS" id="PR00915">
    <property type="entry name" value="LUTEOGP1COAT"/>
</dbReference>
<dbReference type="GO" id="GO:0019028">
    <property type="term" value="C:viral capsid"/>
    <property type="evidence" value="ECO:0007669"/>
    <property type="project" value="UniProtKB-KW"/>
</dbReference>
<reference evidence="6" key="1">
    <citation type="submission" date="2017-05" db="EMBL/GenBank/DDBJ databases">
        <title>New viruses in arracacha (Arracacia xanthorrhiza) using Next generation sequencing and their occurrence infecting field grown potatoes in the Andes.</title>
        <authorList>
            <person name="De Souza J."/>
            <person name="Fuentes S."/>
            <person name="Muller G."/>
            <person name="Gamarra H."/>
            <person name="Guzman M."/>
            <person name="Cuellar W."/>
            <person name="Kreuze J."/>
        </authorList>
    </citation>
    <scope>NUCLEOTIDE SEQUENCE</scope>
    <source>
        <strain evidence="6">Ancash</strain>
        <strain evidence="5">Ancash-01</strain>
    </source>
</reference>
<dbReference type="InterPro" id="IPR001517">
    <property type="entry name" value="Luteo_coat"/>
</dbReference>
<sequence>MPRKSNKIQVKLAGPERNRRAVKQRAKMQLVAAVPVNPKPNPQPARRRRNRSKAGGPLGGSSAAINLKFLVDSFYGNSSGTIKFGPTLSLSEAFKGILKAFSKYRIVNLNLRYKSEASSTDRGIVMYHLDSGCKMPTSELKALTSWSLRNSGTANFGRSILGDKDWYESTEDQFWFVYKGNGEQTIAGHIEVNMRVLLTNPK</sequence>
<dbReference type="EMBL" id="MF136435">
    <property type="protein sequence ID" value="AUD57823.1"/>
    <property type="molecule type" value="Genomic_RNA"/>
</dbReference>
<protein>
    <submittedName>
        <fullName evidence="6">Coat protein</fullName>
    </submittedName>
</protein>
<evidence type="ECO:0000256" key="4">
    <source>
        <dbReference type="SAM" id="MobiDB-lite"/>
    </source>
</evidence>
<keyword evidence="3" id="KW-0946">Virion</keyword>
<organism evidence="6">
    <name type="scientific">Arracacha latent virus E</name>
    <dbReference type="NCBI Taxonomy" id="2057935"/>
    <lineage>
        <taxon>Viruses</taxon>
        <taxon>Riboviria</taxon>
        <taxon>Orthornavirae</taxon>
        <taxon>Pisuviricota</taxon>
        <taxon>Pisoniviricetes</taxon>
        <taxon>Sobelivirales</taxon>
        <taxon>Solemoviridae</taxon>
        <taxon>Enamovirus</taxon>
        <taxon>Enamovirus ALVE</taxon>
    </lineage>
</organism>
<name>A0A3Q8CUQ2_9VIRU</name>
<evidence type="ECO:0000256" key="2">
    <source>
        <dbReference type="ARBA" id="ARBA00022561"/>
    </source>
</evidence>
<dbReference type="EMBL" id="MF073198">
    <property type="protein sequence ID" value="AUD57819.1"/>
    <property type="molecule type" value="Genomic_RNA"/>
</dbReference>
<comment type="subcellular location">
    <subcellularLocation>
        <location evidence="1">Virion</location>
    </subcellularLocation>
</comment>
<evidence type="ECO:0000313" key="5">
    <source>
        <dbReference type="EMBL" id="AUD57819.1"/>
    </source>
</evidence>
<proteinExistence type="predicted"/>
<accession>A0A3Q8CUQ2</accession>
<evidence type="ECO:0000256" key="1">
    <source>
        <dbReference type="ARBA" id="ARBA00004328"/>
    </source>
</evidence>
<dbReference type="GO" id="GO:0005198">
    <property type="term" value="F:structural molecule activity"/>
    <property type="evidence" value="ECO:0007669"/>
    <property type="project" value="InterPro"/>
</dbReference>
<evidence type="ECO:0000256" key="3">
    <source>
        <dbReference type="ARBA" id="ARBA00022844"/>
    </source>
</evidence>
<keyword evidence="2 6" id="KW-0167">Capsid protein</keyword>
<dbReference type="Pfam" id="PF00894">
    <property type="entry name" value="Luteo_coat"/>
    <property type="match status" value="1"/>
</dbReference>